<name>A0A3P7F371_TOXCA</name>
<dbReference type="EMBL" id="UYWY01001484">
    <property type="protein sequence ID" value="VDM26826.1"/>
    <property type="molecule type" value="Genomic_DNA"/>
</dbReference>
<organism evidence="1">
    <name type="scientific">Toxocara canis</name>
    <name type="common">Canine roundworm</name>
    <dbReference type="NCBI Taxonomy" id="6265"/>
    <lineage>
        <taxon>Eukaryota</taxon>
        <taxon>Metazoa</taxon>
        <taxon>Ecdysozoa</taxon>
        <taxon>Nematoda</taxon>
        <taxon>Chromadorea</taxon>
        <taxon>Rhabditida</taxon>
        <taxon>Spirurina</taxon>
        <taxon>Ascaridomorpha</taxon>
        <taxon>Ascaridoidea</taxon>
        <taxon>Toxocaridae</taxon>
        <taxon>Toxocara</taxon>
    </lineage>
</organism>
<proteinExistence type="predicted"/>
<dbReference type="AlphaFoldDB" id="A0A3P7F371"/>
<reference evidence="1" key="1">
    <citation type="submission" date="2018-11" db="EMBL/GenBank/DDBJ databases">
        <authorList>
            <consortium name="Pathogen Informatics"/>
        </authorList>
    </citation>
    <scope>NUCLEOTIDE SEQUENCE [LARGE SCALE GENOMIC DNA]</scope>
</reference>
<protein>
    <submittedName>
        <fullName evidence="1">Uncharacterized protein</fullName>
    </submittedName>
</protein>
<evidence type="ECO:0000313" key="1">
    <source>
        <dbReference type="EMBL" id="VDM26826.1"/>
    </source>
</evidence>
<sequence>MGILKCPRCPDRLEALDLEHFMEEGVQYQRILWMEFLQTCSFPIDMPHNVFWTKRTVEQEQAGFIPLPQIHLLPRRYHHLYPMFFATKGSHALCLIGQDKKVCHVFAIFSLTDAFWSLSVFHLSTLVMRIILPVRIFCICNSFLSERQERAGSGNSSDRRKRIRSQSTDTLTAFDEDCSVSQFFDCYYTSFFCCLYANFCLQFFRMIDQCSMGYCILKQFILSALNTTAEKTYPHALRSFQIFSTRIEV</sequence>
<gene>
    <name evidence="1" type="ORF">TCNE_LOCUS1781</name>
</gene>
<accession>A0A3P7F371</accession>